<evidence type="ECO:0000313" key="5">
    <source>
        <dbReference type="EMBL" id="KAF4312609.1"/>
    </source>
</evidence>
<dbReference type="Gene3D" id="3.90.79.10">
    <property type="entry name" value="Nucleoside Triphosphate Pyrophosphohydrolase"/>
    <property type="match status" value="1"/>
</dbReference>
<dbReference type="InterPro" id="IPR015797">
    <property type="entry name" value="NUDIX_hydrolase-like_dom_sf"/>
</dbReference>
<keyword evidence="2" id="KW-0378">Hydrolase</keyword>
<dbReference type="AlphaFoldDB" id="A0A8H4N649"/>
<protein>
    <recommendedName>
        <fullName evidence="4">Nudix hydrolase domain-containing protein</fullName>
    </recommendedName>
</protein>
<dbReference type="GO" id="GO:0080042">
    <property type="term" value="F:ADP-glucose pyrophosphohydrolase activity"/>
    <property type="evidence" value="ECO:0007669"/>
    <property type="project" value="TreeGrafter"/>
</dbReference>
<evidence type="ECO:0000256" key="2">
    <source>
        <dbReference type="ARBA" id="ARBA00022801"/>
    </source>
</evidence>
<comment type="cofactor">
    <cofactor evidence="1">
        <name>Mg(2+)</name>
        <dbReference type="ChEBI" id="CHEBI:18420"/>
    </cofactor>
</comment>
<dbReference type="EMBL" id="WWBZ02000002">
    <property type="protein sequence ID" value="KAF4312609.1"/>
    <property type="molecule type" value="Genomic_DNA"/>
</dbReference>
<dbReference type="Pfam" id="PF00293">
    <property type="entry name" value="NUDIX"/>
    <property type="match status" value="1"/>
</dbReference>
<name>A0A8H4N649_9PEZI</name>
<dbReference type="PANTHER" id="PTHR11839">
    <property type="entry name" value="UDP/ADP-SUGAR PYROPHOSPHATASE"/>
    <property type="match status" value="1"/>
</dbReference>
<keyword evidence="6" id="KW-1185">Reference proteome</keyword>
<dbReference type="PANTHER" id="PTHR11839:SF18">
    <property type="entry name" value="NUDIX HYDROLASE DOMAIN-CONTAINING PROTEIN"/>
    <property type="match status" value="1"/>
</dbReference>
<evidence type="ECO:0000313" key="6">
    <source>
        <dbReference type="Proteomes" id="UP000572817"/>
    </source>
</evidence>
<gene>
    <name evidence="5" type="ORF">GTA08_BOTSDO11895</name>
</gene>
<evidence type="ECO:0000259" key="4">
    <source>
        <dbReference type="PROSITE" id="PS51462"/>
    </source>
</evidence>
<dbReference type="CDD" id="cd03424">
    <property type="entry name" value="NUDIX_ADPRase_Nudt5_UGPPase_Nudt14"/>
    <property type="match status" value="1"/>
</dbReference>
<dbReference type="GO" id="GO:0080041">
    <property type="term" value="F:ADP-ribose pyrophosphohydrolase activity"/>
    <property type="evidence" value="ECO:0007669"/>
    <property type="project" value="TreeGrafter"/>
</dbReference>
<dbReference type="Proteomes" id="UP000572817">
    <property type="component" value="Unassembled WGS sequence"/>
</dbReference>
<reference evidence="5" key="1">
    <citation type="submission" date="2020-04" db="EMBL/GenBank/DDBJ databases">
        <title>Genome Assembly and Annotation of Botryosphaeria dothidea sdau 11-99, a Latent Pathogen of Apple Fruit Ring Rot in China.</title>
        <authorList>
            <person name="Yu C."/>
            <person name="Diao Y."/>
            <person name="Lu Q."/>
            <person name="Zhao J."/>
            <person name="Cui S."/>
            <person name="Peng C."/>
            <person name="He B."/>
            <person name="Liu H."/>
        </authorList>
    </citation>
    <scope>NUCLEOTIDE SEQUENCE [LARGE SCALE GENOMIC DNA]</scope>
    <source>
        <strain evidence="5">Sdau11-99</strain>
    </source>
</reference>
<dbReference type="GO" id="GO:0019693">
    <property type="term" value="P:ribose phosphate metabolic process"/>
    <property type="evidence" value="ECO:0007669"/>
    <property type="project" value="TreeGrafter"/>
</dbReference>
<organism evidence="5 6">
    <name type="scientific">Botryosphaeria dothidea</name>
    <dbReference type="NCBI Taxonomy" id="55169"/>
    <lineage>
        <taxon>Eukaryota</taxon>
        <taxon>Fungi</taxon>
        <taxon>Dikarya</taxon>
        <taxon>Ascomycota</taxon>
        <taxon>Pezizomycotina</taxon>
        <taxon>Dothideomycetes</taxon>
        <taxon>Dothideomycetes incertae sedis</taxon>
        <taxon>Botryosphaeriales</taxon>
        <taxon>Botryosphaeriaceae</taxon>
        <taxon>Botryosphaeria</taxon>
    </lineage>
</organism>
<evidence type="ECO:0000256" key="1">
    <source>
        <dbReference type="ARBA" id="ARBA00001946"/>
    </source>
</evidence>
<dbReference type="SUPFAM" id="SSF55811">
    <property type="entry name" value="Nudix"/>
    <property type="match status" value="1"/>
</dbReference>
<proteinExistence type="predicted"/>
<dbReference type="OrthoDB" id="10249920at2759"/>
<dbReference type="PROSITE" id="PS51462">
    <property type="entry name" value="NUDIX"/>
    <property type="match status" value="1"/>
</dbReference>
<accession>A0A8H4N649</accession>
<dbReference type="InterPro" id="IPR000086">
    <property type="entry name" value="NUDIX_hydrolase_dom"/>
</dbReference>
<comment type="caution">
    <text evidence="5">The sequence shown here is derived from an EMBL/GenBank/DDBJ whole genome shotgun (WGS) entry which is preliminary data.</text>
</comment>
<evidence type="ECO:0000256" key="3">
    <source>
        <dbReference type="SAM" id="MobiDB-lite"/>
    </source>
</evidence>
<dbReference type="GO" id="GO:0006753">
    <property type="term" value="P:nucleoside phosphate metabolic process"/>
    <property type="evidence" value="ECO:0007669"/>
    <property type="project" value="TreeGrafter"/>
</dbReference>
<feature type="domain" description="Nudix hydrolase" evidence="4">
    <location>
        <begin position="106"/>
        <end position="270"/>
    </location>
</feature>
<sequence length="296" mass="33169">MAATFDLSKFEPVVPVTLTEATVAAGLTQEKLLNFHAFSQWCDTIKDSLSRQHTDSQHPFHEKPYALRTVTVNSVTFFGPVKVGFIKFDAKISNEDNSELPGTTFMRGGSVAVLMILRPTDSIHERFVVMTDQARVPAGSLSFLEIPAGMIDSSTGTFTGTAAKEIQEETGIKILEEELIDMTALALEDSKSSEHLQKAMYPSPGGCDEYIPLMLWEMVMDRISIEDLRNKLSGLRFKGELITLRLSKYEDLWREGARDAKTLAAWALYEGLNRSGRLQEEKDKREKARTQQRAEV</sequence>
<feature type="region of interest" description="Disordered" evidence="3">
    <location>
        <begin position="277"/>
        <end position="296"/>
    </location>
</feature>